<evidence type="ECO:0000256" key="2">
    <source>
        <dbReference type="ARBA" id="ARBA00022694"/>
    </source>
</evidence>
<dbReference type="GO" id="GO:0005737">
    <property type="term" value="C:cytoplasm"/>
    <property type="evidence" value="ECO:0007669"/>
    <property type="project" value="UniProtKB-SubCell"/>
</dbReference>
<evidence type="ECO:0000256" key="4">
    <source>
        <dbReference type="ARBA" id="ARBA00022840"/>
    </source>
</evidence>
<proteinExistence type="inferred from homology"/>
<dbReference type="Gene3D" id="3.40.50.620">
    <property type="entry name" value="HUPs"/>
    <property type="match status" value="1"/>
</dbReference>
<sequence length="391" mass="44251">MKAVGIIAEFNPFHNGHRFILNHAKHKSQAEVLIVVMSGNFLQRGEPALINKWRRTQAALANGADLVIELPFTAATESAENFARGGVQLLHDLHCDTLCFGTEDGDSIPYEALAVFYQQETARFDDLIQERLAEHYTYPNALTAAWEALTHDTWPNINFRQPNILLGLQYAIANQLGNHPMQLLPLNRIGAQHSDEHIAHEAFASGTAIRSRVLEGHDITAFIPENTQQLVTEATKHTWADYWPLLHYQLLLQSPAQLSLYHGISEGIEYRLINAAKKANSFSEWLSLVKTKRYTVNRIQRMALNILMQHTEADFQLQQQKTYHHLLGMSTTGQAYLKQSKKTRSFPVVATFSKAPPGYTFVDEKATALYQLPFKKVSANDYTHPPIRIEL</sequence>
<reference evidence="6 7" key="1">
    <citation type="submission" date="2012-12" db="EMBL/GenBank/DDBJ databases">
        <title>Novel taxa of Listeriaceae from agricultural environments in the United States.</title>
        <authorList>
            <person name="den Bakker H.C."/>
            <person name="Allred A."/>
            <person name="Warchocki S."/>
            <person name="Wright E.M."/>
            <person name="Burrell A."/>
            <person name="Nightingale K.K."/>
            <person name="Kephart D."/>
            <person name="Wiedmann M."/>
        </authorList>
    </citation>
    <scope>NUCLEOTIDE SEQUENCE [LARGE SCALE GENOMIC DNA]</scope>
    <source>
        <strain evidence="6 7">FSL F6-1037</strain>
    </source>
</reference>
<dbReference type="EC" id="6.3.4.-" evidence="5"/>
<comment type="subcellular location">
    <subcellularLocation>
        <location evidence="5">Cytoplasm</location>
    </subcellularLocation>
</comment>
<keyword evidence="1 5" id="KW-0436">Ligase</keyword>
<dbReference type="STRING" id="1265861.BCAMP_02650"/>
<feature type="binding site" evidence="5">
    <location>
        <begin position="188"/>
        <end position="189"/>
    </location>
    <ligand>
        <name>ATP</name>
        <dbReference type="ChEBI" id="CHEBI:30616"/>
    </ligand>
</feature>
<evidence type="ECO:0000313" key="6">
    <source>
        <dbReference type="EMBL" id="EUJ41747.1"/>
    </source>
</evidence>
<keyword evidence="2 5" id="KW-0819">tRNA processing</keyword>
<comment type="caution">
    <text evidence="6">The sequence shown here is derived from an EMBL/GenBank/DDBJ whole genome shotgun (WGS) entry which is preliminary data.</text>
</comment>
<comment type="catalytic activity">
    <reaction evidence="5">
        <text>cytidine(34) in elongator tRNA(Met) + acetate + ATP = N(4)-acetylcytidine(34) in elongator tRNA(Met) + AMP + diphosphate</text>
        <dbReference type="Rhea" id="RHEA:58144"/>
        <dbReference type="Rhea" id="RHEA-COMP:10693"/>
        <dbReference type="Rhea" id="RHEA-COMP:10694"/>
        <dbReference type="ChEBI" id="CHEBI:30089"/>
        <dbReference type="ChEBI" id="CHEBI:30616"/>
        <dbReference type="ChEBI" id="CHEBI:33019"/>
        <dbReference type="ChEBI" id="CHEBI:74900"/>
        <dbReference type="ChEBI" id="CHEBI:82748"/>
        <dbReference type="ChEBI" id="CHEBI:456215"/>
    </reaction>
</comment>
<feature type="binding site" evidence="5">
    <location>
        <position position="163"/>
    </location>
    <ligand>
        <name>ATP</name>
        <dbReference type="ChEBI" id="CHEBI:30616"/>
    </ligand>
</feature>
<evidence type="ECO:0000256" key="3">
    <source>
        <dbReference type="ARBA" id="ARBA00022741"/>
    </source>
</evidence>
<gene>
    <name evidence="5" type="primary">tmcAL</name>
    <name evidence="6" type="ORF">BCAMP_02650</name>
</gene>
<name>W7CXN6_9LIST</name>
<evidence type="ECO:0000256" key="5">
    <source>
        <dbReference type="HAMAP-Rule" id="MF_01539"/>
    </source>
</evidence>
<organism evidence="6 7">
    <name type="scientific">Brochothrix campestris FSL F6-1037</name>
    <dbReference type="NCBI Taxonomy" id="1265861"/>
    <lineage>
        <taxon>Bacteria</taxon>
        <taxon>Bacillati</taxon>
        <taxon>Bacillota</taxon>
        <taxon>Bacilli</taxon>
        <taxon>Bacillales</taxon>
        <taxon>Listeriaceae</taxon>
        <taxon>Brochothrix</taxon>
    </lineage>
</organism>
<dbReference type="GO" id="GO:0005524">
    <property type="term" value="F:ATP binding"/>
    <property type="evidence" value="ECO:0007669"/>
    <property type="project" value="UniProtKB-KW"/>
</dbReference>
<accession>W7CXN6</accession>
<keyword evidence="5" id="KW-0963">Cytoplasm</keyword>
<dbReference type="PATRIC" id="fig|1265861.3.peg.516"/>
<feature type="binding site" evidence="5">
    <location>
        <begin position="7"/>
        <end position="20"/>
    </location>
    <ligand>
        <name>ATP</name>
        <dbReference type="ChEBI" id="CHEBI:30616"/>
    </ligand>
</feature>
<dbReference type="GO" id="GO:0000049">
    <property type="term" value="F:tRNA binding"/>
    <property type="evidence" value="ECO:0007669"/>
    <property type="project" value="UniProtKB-KW"/>
</dbReference>
<keyword evidence="3 5" id="KW-0547">Nucleotide-binding</keyword>
<evidence type="ECO:0000313" key="7">
    <source>
        <dbReference type="Proteomes" id="UP000019243"/>
    </source>
</evidence>
<dbReference type="PANTHER" id="PTHR37825">
    <property type="entry name" value="TRNA(MET) CYTIDINE ACETATE LIGASE"/>
    <property type="match status" value="1"/>
</dbReference>
<dbReference type="InterPro" id="IPR008513">
    <property type="entry name" value="tRNA(Met)_cyd_acetate_ligase"/>
</dbReference>
<comment type="function">
    <text evidence="5">Catalyzes the formation of N(4)-acetylcytidine (ac(4)C) at the wobble position of elongator tRNA(Met), using acetate and ATP as substrates. First activates an acetate ion to form acetyladenylate (Ac-AMP) and then transfers the acetyl group to tRNA to form ac(4)C34.</text>
</comment>
<dbReference type="HAMAP" id="MF_01539">
    <property type="entry name" value="TmcAL"/>
    <property type="match status" value="1"/>
</dbReference>
<protein>
    <recommendedName>
        <fullName evidence="5">tRNA(Met) cytidine acetate ligase</fullName>
        <ecNumber evidence="5">6.3.4.-</ecNumber>
    </recommendedName>
</protein>
<dbReference type="NCBIfam" id="NF010191">
    <property type="entry name" value="PRK13670.1"/>
    <property type="match status" value="1"/>
</dbReference>
<dbReference type="Pfam" id="PF05636">
    <property type="entry name" value="HIGH_NTase1"/>
    <property type="match status" value="1"/>
</dbReference>
<dbReference type="Proteomes" id="UP000019243">
    <property type="component" value="Unassembled WGS sequence"/>
</dbReference>
<evidence type="ECO:0000256" key="1">
    <source>
        <dbReference type="ARBA" id="ARBA00022598"/>
    </source>
</evidence>
<keyword evidence="5" id="KW-0694">RNA-binding</keyword>
<dbReference type="GO" id="GO:0006400">
    <property type="term" value="P:tRNA modification"/>
    <property type="evidence" value="ECO:0007669"/>
    <property type="project" value="UniProtKB-UniRule"/>
</dbReference>
<comment type="similarity">
    <text evidence="5">Belongs to the TmcAL family.</text>
</comment>
<keyword evidence="5" id="KW-0820">tRNA-binding</keyword>
<dbReference type="InterPro" id="IPR014729">
    <property type="entry name" value="Rossmann-like_a/b/a_fold"/>
</dbReference>
<dbReference type="PANTHER" id="PTHR37825:SF1">
    <property type="entry name" value="TRNA(MET) CYTIDINE ACETATE LIGASE"/>
    <property type="match status" value="1"/>
</dbReference>
<dbReference type="RefSeq" id="WP_051456815.1">
    <property type="nucleotide sequence ID" value="NZ_AODH01000009.1"/>
</dbReference>
<dbReference type="SUPFAM" id="SSF52374">
    <property type="entry name" value="Nucleotidylyl transferase"/>
    <property type="match status" value="1"/>
</dbReference>
<keyword evidence="4 5" id="KW-0067">ATP-binding</keyword>
<keyword evidence="7" id="KW-1185">Reference proteome</keyword>
<feature type="binding site" evidence="5">
    <location>
        <position position="101"/>
    </location>
    <ligand>
        <name>ATP</name>
        <dbReference type="ChEBI" id="CHEBI:30616"/>
    </ligand>
</feature>
<dbReference type="GO" id="GO:0016879">
    <property type="term" value="F:ligase activity, forming carbon-nitrogen bonds"/>
    <property type="evidence" value="ECO:0007669"/>
    <property type="project" value="UniProtKB-UniRule"/>
</dbReference>
<dbReference type="EMBL" id="AODH01000009">
    <property type="protein sequence ID" value="EUJ41747.1"/>
    <property type="molecule type" value="Genomic_DNA"/>
</dbReference>
<dbReference type="AlphaFoldDB" id="W7CXN6"/>